<organism evidence="1 2">
    <name type="scientific">Salinibacter ruber (strain M8)</name>
    <dbReference type="NCBI Taxonomy" id="761659"/>
    <lineage>
        <taxon>Bacteria</taxon>
        <taxon>Pseudomonadati</taxon>
        <taxon>Rhodothermota</taxon>
        <taxon>Rhodothermia</taxon>
        <taxon>Rhodothermales</taxon>
        <taxon>Salinibacteraceae</taxon>
        <taxon>Salinibacter</taxon>
    </lineage>
</organism>
<reference evidence="2" key="2">
    <citation type="submission" date="2010-04" db="EMBL/GenBank/DDBJ databases">
        <title>Genome sequence of Salinibacter ruber M8.</title>
        <authorList>
            <consortium name="Genoscope"/>
        </authorList>
    </citation>
    <scope>NUCLEOTIDE SEQUENCE [LARGE SCALE GENOMIC DNA]</scope>
    <source>
        <strain evidence="2">M8</strain>
        <plasmid evidence="2">pSR61</plasmid>
    </source>
</reference>
<proteinExistence type="predicted"/>
<dbReference type="EMBL" id="FP565812">
    <property type="protein sequence ID" value="CBH22788.1"/>
    <property type="molecule type" value="Genomic_DNA"/>
</dbReference>
<evidence type="ECO:0000313" key="2">
    <source>
        <dbReference type="Proteomes" id="UP000000933"/>
    </source>
</evidence>
<dbReference type="HOGENOM" id="CLU_2048090_0_0_10"/>
<dbReference type="KEGG" id="srm:SRM_p61032"/>
<name>D5H4E8_SALRM</name>
<protein>
    <submittedName>
        <fullName evidence="1">Uncharacterized protein</fullName>
    </submittedName>
</protein>
<dbReference type="AlphaFoldDB" id="D5H4E8"/>
<keyword evidence="1" id="KW-0614">Plasmid</keyword>
<gene>
    <name evidence="1" type="ORF">SRM_p61032</name>
</gene>
<accession>D5H4E8</accession>
<reference evidence="1 2" key="1">
    <citation type="journal article" date="2010" name="ISME J.">
        <title>Fine-scale evolution: genomic, phenotypic and ecological differentiation in two coexisting Salinibacter ruber strains.</title>
        <authorList>
            <person name="Pena A."/>
            <person name="Teeling H."/>
            <person name="Huerta-Cepas J."/>
            <person name="Santos F."/>
            <person name="Yarza P."/>
            <person name="Brito-Echeverria J."/>
            <person name="Lucio M."/>
            <person name="Schmitt-Kopplin P."/>
            <person name="Meseguer I."/>
            <person name="Schenowitz C."/>
            <person name="Dossat C."/>
            <person name="Barbe V."/>
            <person name="Dopazo J."/>
            <person name="Rossello-Mora R."/>
            <person name="Schuler M."/>
            <person name="Glockner F.O."/>
            <person name="Amann R."/>
            <person name="Gabaldon T."/>
            <person name="Anton J."/>
        </authorList>
    </citation>
    <scope>NUCLEOTIDE SEQUENCE [LARGE SCALE GENOMIC DNA]</scope>
    <source>
        <strain evidence="1 2">M8</strain>
        <plasmid evidence="2">pSR61</plasmid>
    </source>
</reference>
<evidence type="ECO:0000313" key="1">
    <source>
        <dbReference type="EMBL" id="CBH22788.1"/>
    </source>
</evidence>
<geneLocation type="plasmid" evidence="1 2">
    <name>pSR61</name>
</geneLocation>
<dbReference type="Proteomes" id="UP000000933">
    <property type="component" value="Plasmid pSR61"/>
</dbReference>
<sequence length="120" mass="13181">MSPTQRRVSHQHRITVTVTIEIGGYYVLFLTAEDLDAVSEAVIARERPVLPVPKPLIISQNVVRSVLVQVSCEDRWGEFGVKRQSCPKSIVAASRRADLVGIPKKLVLGGHQDIGRSIAV</sequence>